<proteinExistence type="predicted"/>
<keyword evidence="3" id="KW-1185">Reference proteome</keyword>
<dbReference type="InterPro" id="IPR025398">
    <property type="entry name" value="DUF4371"/>
</dbReference>
<organism evidence="2 3">
    <name type="scientific">Diabrotica virgifera virgifera</name>
    <name type="common">western corn rootworm</name>
    <dbReference type="NCBI Taxonomy" id="50390"/>
    <lineage>
        <taxon>Eukaryota</taxon>
        <taxon>Metazoa</taxon>
        <taxon>Ecdysozoa</taxon>
        <taxon>Arthropoda</taxon>
        <taxon>Hexapoda</taxon>
        <taxon>Insecta</taxon>
        <taxon>Pterygota</taxon>
        <taxon>Neoptera</taxon>
        <taxon>Endopterygota</taxon>
        <taxon>Coleoptera</taxon>
        <taxon>Polyphaga</taxon>
        <taxon>Cucujiformia</taxon>
        <taxon>Chrysomeloidea</taxon>
        <taxon>Chrysomelidae</taxon>
        <taxon>Galerucinae</taxon>
        <taxon>Diabroticina</taxon>
        <taxon>Diabroticites</taxon>
        <taxon>Diabrotica</taxon>
    </lineage>
</organism>
<dbReference type="Proteomes" id="UP001652700">
    <property type="component" value="Unplaced"/>
</dbReference>
<feature type="domain" description="DUF4371" evidence="1">
    <location>
        <begin position="22"/>
        <end position="220"/>
    </location>
</feature>
<dbReference type="PANTHER" id="PTHR45749:SF21">
    <property type="entry name" value="DUF4371 DOMAIN-CONTAINING PROTEIN"/>
    <property type="match status" value="1"/>
</dbReference>
<dbReference type="EnsemblMetazoa" id="XM_050660760.1">
    <property type="protein sequence ID" value="XP_050516717.1"/>
    <property type="gene ID" value="LOC126891584"/>
</dbReference>
<reference evidence="2" key="1">
    <citation type="submission" date="2025-05" db="UniProtKB">
        <authorList>
            <consortium name="EnsemblMetazoa"/>
        </authorList>
    </citation>
    <scope>IDENTIFICATION</scope>
</reference>
<name>A0ABM5L2Q0_DIAVI</name>
<dbReference type="Pfam" id="PF14291">
    <property type="entry name" value="DUF4371"/>
    <property type="match status" value="1"/>
</dbReference>
<dbReference type="RefSeq" id="XP_050516717.1">
    <property type="nucleotide sequence ID" value="XM_050660760.1"/>
</dbReference>
<dbReference type="SUPFAM" id="SSF53098">
    <property type="entry name" value="Ribonuclease H-like"/>
    <property type="match status" value="1"/>
</dbReference>
<sequence>MLFEKQLLKRKKEVFELRQVASSIINVLKLIGKQGLAIRGQVESAYSFDDPSVNHGNFLEIIFLLCNYDKNLEAHINKAMEISKTALEAHKASSEKQRYRGRGSQLALLSKTTINKFINIIKELIQKDIVEEIKQAIYYSVQMDSTTDVSGFDQCIITLRYVNRTEVKERIISLKRVHSATGENLFKTILETFLFVNLDVKNCIADSFDGAANMSGEYNGVSSKFKQLQPNHIHTWCEAHTLNLVLSDTAECVTTSISFFSLLQQTHVFIKDSHKRLEIYLKQNPNFRLTAIGATRWRSKSDSTCKIFGHFDKWSKWVKDDISSCKCVYLELIISLSMIANSPDFNSKVRNEANSLLQKFTSFEIILTAMMFLLIFKTTTPLSNYLQTKNLDYVQAWHMVASAQTKLEDIRNNFPTVLDAAQNFAKQ</sequence>
<accession>A0ABM5L2Q0</accession>
<evidence type="ECO:0000313" key="2">
    <source>
        <dbReference type="EnsemblMetazoa" id="XP_050516717.1"/>
    </source>
</evidence>
<evidence type="ECO:0000259" key="1">
    <source>
        <dbReference type="Pfam" id="PF14291"/>
    </source>
</evidence>
<evidence type="ECO:0000313" key="3">
    <source>
        <dbReference type="Proteomes" id="UP001652700"/>
    </source>
</evidence>
<dbReference type="GeneID" id="126891584"/>
<protein>
    <recommendedName>
        <fullName evidence="1">DUF4371 domain-containing protein</fullName>
    </recommendedName>
</protein>
<dbReference type="InterPro" id="IPR012337">
    <property type="entry name" value="RNaseH-like_sf"/>
</dbReference>
<dbReference type="PANTHER" id="PTHR45749">
    <property type="match status" value="1"/>
</dbReference>